<dbReference type="EMBL" id="CAMPGE010013017">
    <property type="protein sequence ID" value="CAI2371763.1"/>
    <property type="molecule type" value="Genomic_DNA"/>
</dbReference>
<evidence type="ECO:0000313" key="1">
    <source>
        <dbReference type="EMBL" id="CAI2371763.1"/>
    </source>
</evidence>
<comment type="caution">
    <text evidence="1">The sequence shown here is derived from an EMBL/GenBank/DDBJ whole genome shotgun (WGS) entry which is preliminary data.</text>
</comment>
<dbReference type="AlphaFoldDB" id="A0AAD1UQE2"/>
<reference evidence="1" key="1">
    <citation type="submission" date="2023-07" db="EMBL/GenBank/DDBJ databases">
        <authorList>
            <consortium name="AG Swart"/>
            <person name="Singh M."/>
            <person name="Singh A."/>
            <person name="Seah K."/>
            <person name="Emmerich C."/>
        </authorList>
    </citation>
    <scope>NUCLEOTIDE SEQUENCE</scope>
    <source>
        <strain evidence="1">DP1</strain>
    </source>
</reference>
<sequence>MEKFNKEDANNHLVNLERALLKQGKYVDCLIQQSIYHNALSKDLDIEKPDSDSETSFEIGNLDWDFEAYEVSCLIKKLKNFTILNTKDFDLGYIEGKDNLSNKFLSSSFPDKVNRLWVEGLFESSLNINNFFHRIMKISAKVCNEVKFCGFYIRGDHLSRLIISFRHIKSFLFKCCKLSTPSVLDYSKALRGTQIQEINFHGSGMIVLSDWYNKPLEFKNLIEGLSTSQDLQYSLKEIGIAYCEICVDTTRKLLDQNGFEKVQLIQN</sequence>
<accession>A0AAD1UQE2</accession>
<dbReference type="Proteomes" id="UP001295684">
    <property type="component" value="Unassembled WGS sequence"/>
</dbReference>
<name>A0AAD1UQE2_EUPCR</name>
<organism evidence="1 2">
    <name type="scientific">Euplotes crassus</name>
    <dbReference type="NCBI Taxonomy" id="5936"/>
    <lineage>
        <taxon>Eukaryota</taxon>
        <taxon>Sar</taxon>
        <taxon>Alveolata</taxon>
        <taxon>Ciliophora</taxon>
        <taxon>Intramacronucleata</taxon>
        <taxon>Spirotrichea</taxon>
        <taxon>Hypotrichia</taxon>
        <taxon>Euplotida</taxon>
        <taxon>Euplotidae</taxon>
        <taxon>Moneuplotes</taxon>
    </lineage>
</organism>
<proteinExistence type="predicted"/>
<keyword evidence="2" id="KW-1185">Reference proteome</keyword>
<protein>
    <submittedName>
        <fullName evidence="1">Uncharacterized protein</fullName>
    </submittedName>
</protein>
<evidence type="ECO:0000313" key="2">
    <source>
        <dbReference type="Proteomes" id="UP001295684"/>
    </source>
</evidence>
<gene>
    <name evidence="1" type="ORF">ECRASSUSDP1_LOCUS13088</name>
</gene>